<comment type="caution">
    <text evidence="3">The sequence shown here is derived from an EMBL/GenBank/DDBJ whole genome shotgun (WGS) entry which is preliminary data.</text>
</comment>
<feature type="transmembrane region" description="Helical" evidence="1">
    <location>
        <begin position="6"/>
        <end position="25"/>
    </location>
</feature>
<dbReference type="InterPro" id="IPR013229">
    <property type="entry name" value="PEGA"/>
</dbReference>
<dbReference type="Pfam" id="PF08308">
    <property type="entry name" value="PEGA"/>
    <property type="match status" value="1"/>
</dbReference>
<sequence length="388" mass="42666">MLRKWALTVLITLMIFGVTTGLFLYSSGYRIDKNPGKKVDFKKTGMIGAKSIPEGAKVYLDGELVTATNGTIPGVDPGTHALKIVKNGFAVWEKQINVFAELVTDITAVLVSQSPRLEPLTNTGASFPSISPSLTKLAYFTKDGNSPGVWAIPLQGGLSLFRTTPQATLEDIPGAVYSDGVSIEWSPDENKLLVGGSKNPVTERIPFYIVNLSTSIAESTSSPDLIRSDWAQILNKKKQDFIDKLDIPLNLREIAVSPETIWAHDDKKFLYTIKKGTLIEYRVYNMEKPLPVGEKVDSAVFTTNFSDVQPKVTWYSDSFHLILVEGFDNEAKKGRISLIRIDGTNKVEIYNGALYSDNVYSAPGGDKLIILTGFKSNAQTDLYTLGIR</sequence>
<protein>
    <recommendedName>
        <fullName evidence="2">PEGA domain-containing protein</fullName>
    </recommendedName>
</protein>
<dbReference type="Proteomes" id="UP000177763">
    <property type="component" value="Unassembled WGS sequence"/>
</dbReference>
<evidence type="ECO:0000259" key="2">
    <source>
        <dbReference type="Pfam" id="PF08308"/>
    </source>
</evidence>
<evidence type="ECO:0000313" key="4">
    <source>
        <dbReference type="Proteomes" id="UP000177763"/>
    </source>
</evidence>
<proteinExistence type="predicted"/>
<dbReference type="EMBL" id="MEVN01000006">
    <property type="protein sequence ID" value="OGC57754.1"/>
    <property type="molecule type" value="Genomic_DNA"/>
</dbReference>
<reference evidence="3 4" key="1">
    <citation type="journal article" date="2016" name="Nat. Commun.">
        <title>Thousands of microbial genomes shed light on interconnected biogeochemical processes in an aquifer system.</title>
        <authorList>
            <person name="Anantharaman K."/>
            <person name="Brown C.T."/>
            <person name="Hug L.A."/>
            <person name="Sharon I."/>
            <person name="Castelle C.J."/>
            <person name="Probst A.J."/>
            <person name="Thomas B.C."/>
            <person name="Singh A."/>
            <person name="Wilkins M.J."/>
            <person name="Karaoz U."/>
            <person name="Brodie E.L."/>
            <person name="Williams K.H."/>
            <person name="Hubbard S.S."/>
            <person name="Banfield J.F."/>
        </authorList>
    </citation>
    <scope>NUCLEOTIDE SEQUENCE [LARGE SCALE GENOMIC DNA]</scope>
</reference>
<evidence type="ECO:0000256" key="1">
    <source>
        <dbReference type="SAM" id="Phobius"/>
    </source>
</evidence>
<feature type="domain" description="PEGA" evidence="2">
    <location>
        <begin position="50"/>
        <end position="111"/>
    </location>
</feature>
<organism evidence="3 4">
    <name type="scientific">candidate division WWE3 bacterium RIFCSPLOWO2_12_FULL_36_10</name>
    <dbReference type="NCBI Taxonomy" id="1802630"/>
    <lineage>
        <taxon>Bacteria</taxon>
        <taxon>Katanobacteria</taxon>
    </lineage>
</organism>
<keyword evidence="1" id="KW-0812">Transmembrane</keyword>
<dbReference type="STRING" id="1802630.A3H26_02015"/>
<evidence type="ECO:0000313" key="3">
    <source>
        <dbReference type="EMBL" id="OGC57754.1"/>
    </source>
</evidence>
<accession>A0A1F4VKV2</accession>
<gene>
    <name evidence="3" type="ORF">A3H26_02015</name>
</gene>
<keyword evidence="1" id="KW-1133">Transmembrane helix</keyword>
<name>A0A1F4VKV2_UNCKA</name>
<dbReference type="AlphaFoldDB" id="A0A1F4VKV2"/>
<dbReference type="SUPFAM" id="SSF69304">
    <property type="entry name" value="Tricorn protease N-terminal domain"/>
    <property type="match status" value="1"/>
</dbReference>
<keyword evidence="1" id="KW-0472">Membrane</keyword>